<feature type="binding site" evidence="8 10">
    <location>
        <position position="76"/>
    </location>
    <ligand>
        <name>substrate</name>
    </ligand>
</feature>
<dbReference type="InterPro" id="IPR036441">
    <property type="entry name" value="DHquinase_II_sf"/>
</dbReference>
<evidence type="ECO:0000256" key="7">
    <source>
        <dbReference type="ARBA" id="ARBA00023239"/>
    </source>
</evidence>
<keyword evidence="8" id="KW-0028">Amino-acid biosynthesis</keyword>
<evidence type="ECO:0000256" key="4">
    <source>
        <dbReference type="ARBA" id="ARBA00011193"/>
    </source>
</evidence>
<name>Q0SC82_RHOJR</name>
<dbReference type="GO" id="GO:0009073">
    <property type="term" value="P:aromatic amino acid family biosynthetic process"/>
    <property type="evidence" value="ECO:0007669"/>
    <property type="project" value="UniProtKB-KW"/>
</dbReference>
<dbReference type="NCBIfam" id="TIGR01088">
    <property type="entry name" value="aroQ"/>
    <property type="match status" value="1"/>
</dbReference>
<dbReference type="InterPro" id="IPR018509">
    <property type="entry name" value="DHquinase_II_CS"/>
</dbReference>
<evidence type="ECO:0000256" key="3">
    <source>
        <dbReference type="ARBA" id="ARBA00011037"/>
    </source>
</evidence>
<comment type="pathway">
    <text evidence="2 8">Metabolic intermediate biosynthesis; chorismate biosynthesis; chorismate from D-erythrose 4-phosphate and phosphoenolpyruvate: step 3/7.</text>
</comment>
<keyword evidence="6 8" id="KW-0057">Aromatic amino acid biosynthesis</keyword>
<reference evidence="13" key="1">
    <citation type="journal article" date="2006" name="Proc. Natl. Acad. Sci. U.S.A.">
        <title>The complete genome of Rhodococcus sp. RHA1 provides insights into a catabolic powerhouse.</title>
        <authorList>
            <person name="McLeod M.P."/>
            <person name="Warren R.L."/>
            <person name="Hsiao W.W.L."/>
            <person name="Araki N."/>
            <person name="Myhre M."/>
            <person name="Fernandes C."/>
            <person name="Miyazawa D."/>
            <person name="Wong W."/>
            <person name="Lillquist A.L."/>
            <person name="Wang D."/>
            <person name="Dosanjh M."/>
            <person name="Hara H."/>
            <person name="Petrescu A."/>
            <person name="Morin R.D."/>
            <person name="Yang G."/>
            <person name="Stott J.M."/>
            <person name="Schein J.E."/>
            <person name="Shin H."/>
            <person name="Smailus D."/>
            <person name="Siddiqui A.S."/>
            <person name="Marra M.A."/>
            <person name="Jones S.J.M."/>
            <person name="Holt R."/>
            <person name="Brinkman F.S.L."/>
            <person name="Miyauchi K."/>
            <person name="Fukuda M."/>
            <person name="Davies J.E."/>
            <person name="Mohn W.W."/>
            <person name="Eltis L.D."/>
        </authorList>
    </citation>
    <scope>NUCLEOTIDE SEQUENCE [LARGE SCALE GENOMIC DNA]</scope>
    <source>
        <strain evidence="13">RHA1</strain>
    </source>
</reference>
<organism evidence="12 13">
    <name type="scientific">Rhodococcus jostii (strain RHA1)</name>
    <dbReference type="NCBI Taxonomy" id="101510"/>
    <lineage>
        <taxon>Bacteria</taxon>
        <taxon>Bacillati</taxon>
        <taxon>Actinomycetota</taxon>
        <taxon>Actinomycetes</taxon>
        <taxon>Mycobacteriales</taxon>
        <taxon>Nocardiaceae</taxon>
        <taxon>Rhodococcus</taxon>
    </lineage>
</organism>
<feature type="binding site" evidence="8 10">
    <location>
        <position position="113"/>
    </location>
    <ligand>
        <name>substrate</name>
    </ligand>
</feature>
<comment type="subunit">
    <text evidence="4 8">Homododecamer.</text>
</comment>
<dbReference type="InterPro" id="IPR001874">
    <property type="entry name" value="DHquinase_II"/>
</dbReference>
<dbReference type="GO" id="GO:0003855">
    <property type="term" value="F:3-dehydroquinate dehydratase activity"/>
    <property type="evidence" value="ECO:0007669"/>
    <property type="project" value="UniProtKB-UniRule"/>
</dbReference>
<feature type="active site" description="Proton donor" evidence="8 9">
    <location>
        <position position="102"/>
    </location>
</feature>
<dbReference type="SUPFAM" id="SSF52304">
    <property type="entry name" value="Type II 3-dehydroquinate dehydratase"/>
    <property type="match status" value="1"/>
</dbReference>
<feature type="site" description="Transition state stabilizer" evidence="8 11">
    <location>
        <position position="20"/>
    </location>
</feature>
<evidence type="ECO:0000256" key="11">
    <source>
        <dbReference type="PIRSR" id="PIRSR001399-3"/>
    </source>
</evidence>
<evidence type="ECO:0000256" key="9">
    <source>
        <dbReference type="PIRSR" id="PIRSR001399-1"/>
    </source>
</evidence>
<proteinExistence type="inferred from homology"/>
<dbReference type="OrthoDB" id="9790793at2"/>
<dbReference type="PIRSF" id="PIRSF001399">
    <property type="entry name" value="DHquinase_II"/>
    <property type="match status" value="1"/>
</dbReference>
<dbReference type="EMBL" id="CP000431">
    <property type="protein sequence ID" value="ABG94854.1"/>
    <property type="molecule type" value="Genomic_DNA"/>
</dbReference>
<dbReference type="PANTHER" id="PTHR21272">
    <property type="entry name" value="CATABOLIC 3-DEHYDROQUINASE"/>
    <property type="match status" value="1"/>
</dbReference>
<dbReference type="KEGG" id="rha:RHA1_ro03051"/>
<accession>Q0SC82</accession>
<feature type="binding site" evidence="8 10">
    <location>
        <begin position="103"/>
        <end position="104"/>
    </location>
    <ligand>
        <name>substrate</name>
    </ligand>
</feature>
<feature type="binding site" evidence="8 10">
    <location>
        <position position="82"/>
    </location>
    <ligand>
        <name>substrate</name>
    </ligand>
</feature>
<dbReference type="HAMAP" id="MF_00169">
    <property type="entry name" value="AroQ"/>
    <property type="match status" value="1"/>
</dbReference>
<dbReference type="Gene3D" id="3.40.50.9100">
    <property type="entry name" value="Dehydroquinase, class II"/>
    <property type="match status" value="1"/>
</dbReference>
<dbReference type="Proteomes" id="UP000008710">
    <property type="component" value="Chromosome"/>
</dbReference>
<dbReference type="AlphaFoldDB" id="Q0SC82"/>
<feature type="active site" description="Proton acceptor" evidence="8 9">
    <location>
        <position position="25"/>
    </location>
</feature>
<dbReference type="RefSeq" id="WP_011595719.1">
    <property type="nucleotide sequence ID" value="NC_008268.1"/>
</dbReference>
<evidence type="ECO:0000256" key="5">
    <source>
        <dbReference type="ARBA" id="ARBA00012060"/>
    </source>
</evidence>
<dbReference type="UniPathway" id="UPA00053">
    <property type="reaction ID" value="UER00086"/>
</dbReference>
<dbReference type="HOGENOM" id="CLU_090968_1_0_11"/>
<evidence type="ECO:0000256" key="6">
    <source>
        <dbReference type="ARBA" id="ARBA00023141"/>
    </source>
</evidence>
<comment type="similarity">
    <text evidence="3 8">Belongs to the type-II 3-dehydroquinase family.</text>
</comment>
<evidence type="ECO:0000256" key="10">
    <source>
        <dbReference type="PIRSR" id="PIRSR001399-2"/>
    </source>
</evidence>
<dbReference type="NCBIfam" id="NF003807">
    <property type="entry name" value="PRK05395.1-4"/>
    <property type="match status" value="1"/>
</dbReference>
<evidence type="ECO:0000313" key="12">
    <source>
        <dbReference type="EMBL" id="ABG94854.1"/>
    </source>
</evidence>
<protein>
    <recommendedName>
        <fullName evidence="5 8">3-dehydroquinate dehydratase</fullName>
        <shortName evidence="8">3-dehydroquinase</shortName>
        <ecNumber evidence="5 8">4.2.1.10</ecNumber>
    </recommendedName>
    <alternativeName>
        <fullName evidence="8">Type II DHQase</fullName>
    </alternativeName>
</protein>
<keyword evidence="7 8" id="KW-0456">Lyase</keyword>
<dbReference type="PROSITE" id="PS01029">
    <property type="entry name" value="DEHYDROQUINASE_II"/>
    <property type="match status" value="1"/>
</dbReference>
<evidence type="ECO:0000256" key="1">
    <source>
        <dbReference type="ARBA" id="ARBA00001864"/>
    </source>
</evidence>
<dbReference type="PANTHER" id="PTHR21272:SF3">
    <property type="entry name" value="CATABOLIC 3-DEHYDROQUINASE"/>
    <property type="match status" value="1"/>
</dbReference>
<dbReference type="Pfam" id="PF01220">
    <property type="entry name" value="DHquinase_II"/>
    <property type="match status" value="1"/>
</dbReference>
<dbReference type="NCBIfam" id="NF003806">
    <property type="entry name" value="PRK05395.1-3"/>
    <property type="match status" value="1"/>
</dbReference>
<evidence type="ECO:0000313" key="13">
    <source>
        <dbReference type="Proteomes" id="UP000008710"/>
    </source>
</evidence>
<comment type="function">
    <text evidence="8">Catalyzes a trans-dehydration via an enolate intermediate.</text>
</comment>
<dbReference type="NCBIfam" id="NF003805">
    <property type="entry name" value="PRK05395.1-2"/>
    <property type="match status" value="1"/>
</dbReference>
<sequence length="155" mass="16971">MNSPTFMVVNGPNLNMLGARQPEHYGHHTLDDVRTLCERTAEPLNIELAFFQSNHEGEVIDRIHRARGSAHAIVINPGAWTHTSVALRDALVVPEIPIVEVHISNIHAREEFRHRSLISPIANTVIAGAGITGYKFAIEHLAAVLNPAEGSATRP</sequence>
<comment type="catalytic activity">
    <reaction evidence="1 8">
        <text>3-dehydroquinate = 3-dehydroshikimate + H2O</text>
        <dbReference type="Rhea" id="RHEA:21096"/>
        <dbReference type="ChEBI" id="CHEBI:15377"/>
        <dbReference type="ChEBI" id="CHEBI:16630"/>
        <dbReference type="ChEBI" id="CHEBI:32364"/>
        <dbReference type="EC" id="4.2.1.10"/>
    </reaction>
</comment>
<evidence type="ECO:0000256" key="8">
    <source>
        <dbReference type="HAMAP-Rule" id="MF_00169"/>
    </source>
</evidence>
<dbReference type="CDD" id="cd00466">
    <property type="entry name" value="DHQase_II"/>
    <property type="match status" value="1"/>
</dbReference>
<dbReference type="PATRIC" id="fig|101510.16.peg.3082"/>
<evidence type="ECO:0000256" key="2">
    <source>
        <dbReference type="ARBA" id="ARBA00004902"/>
    </source>
</evidence>
<dbReference type="GO" id="GO:0008652">
    <property type="term" value="P:amino acid biosynthetic process"/>
    <property type="evidence" value="ECO:0007669"/>
    <property type="project" value="UniProtKB-KW"/>
</dbReference>
<dbReference type="GO" id="GO:0019631">
    <property type="term" value="P:quinate catabolic process"/>
    <property type="evidence" value="ECO:0007669"/>
    <property type="project" value="TreeGrafter"/>
</dbReference>
<dbReference type="GO" id="GO:0009423">
    <property type="term" value="P:chorismate biosynthetic process"/>
    <property type="evidence" value="ECO:0007669"/>
    <property type="project" value="UniProtKB-UniRule"/>
</dbReference>
<dbReference type="eggNOG" id="COG0757">
    <property type="taxonomic scope" value="Bacteria"/>
</dbReference>
<feature type="binding site" evidence="8 10">
    <location>
        <position position="89"/>
    </location>
    <ligand>
        <name>substrate</name>
    </ligand>
</feature>
<dbReference type="EC" id="4.2.1.10" evidence="5 8"/>
<gene>
    <name evidence="8" type="primary">aroQ</name>
    <name evidence="12" type="ordered locus">RHA1_ro03051</name>
</gene>